<evidence type="ECO:0000256" key="1">
    <source>
        <dbReference type="SAM" id="MobiDB-lite"/>
    </source>
</evidence>
<feature type="region of interest" description="Disordered" evidence="1">
    <location>
        <begin position="19"/>
        <end position="66"/>
    </location>
</feature>
<dbReference type="Proteomes" id="UP000828390">
    <property type="component" value="Unassembled WGS sequence"/>
</dbReference>
<keyword evidence="3" id="KW-1185">Reference proteome</keyword>
<proteinExistence type="predicted"/>
<feature type="compositionally biased region" description="Polar residues" evidence="1">
    <location>
        <begin position="46"/>
        <end position="60"/>
    </location>
</feature>
<protein>
    <submittedName>
        <fullName evidence="2">Uncharacterized protein</fullName>
    </submittedName>
</protein>
<sequence>MEQYEEYCDEMDCDDPSYMMVTEGDGPSGSANVSTKILSSDDPDRNNNNTTSESWFQTMSKRFKAH</sequence>
<dbReference type="EMBL" id="JAIWYP010000021">
    <property type="protein sequence ID" value="KAH3692562.1"/>
    <property type="molecule type" value="Genomic_DNA"/>
</dbReference>
<accession>A0A9D3Y5Y3</accession>
<comment type="caution">
    <text evidence="2">The sequence shown here is derived from an EMBL/GenBank/DDBJ whole genome shotgun (WGS) entry which is preliminary data.</text>
</comment>
<evidence type="ECO:0000313" key="2">
    <source>
        <dbReference type="EMBL" id="KAH3692562.1"/>
    </source>
</evidence>
<gene>
    <name evidence="2" type="ORF">DPMN_193110</name>
</gene>
<reference evidence="2" key="2">
    <citation type="submission" date="2020-11" db="EMBL/GenBank/DDBJ databases">
        <authorList>
            <person name="McCartney M.A."/>
            <person name="Auch B."/>
            <person name="Kono T."/>
            <person name="Mallez S."/>
            <person name="Becker A."/>
            <person name="Gohl D.M."/>
            <person name="Silverstein K.A.T."/>
            <person name="Koren S."/>
            <person name="Bechman K.B."/>
            <person name="Herman A."/>
            <person name="Abrahante J.E."/>
            <person name="Garbe J."/>
        </authorList>
    </citation>
    <scope>NUCLEOTIDE SEQUENCE</scope>
    <source>
        <strain evidence="2">Duluth1</strain>
        <tissue evidence="2">Whole animal</tissue>
    </source>
</reference>
<dbReference type="AlphaFoldDB" id="A0A9D3Y5Y3"/>
<name>A0A9D3Y5Y3_DREPO</name>
<evidence type="ECO:0000313" key="3">
    <source>
        <dbReference type="Proteomes" id="UP000828390"/>
    </source>
</evidence>
<reference evidence="2" key="1">
    <citation type="journal article" date="2019" name="bioRxiv">
        <title>The Genome of the Zebra Mussel, Dreissena polymorpha: A Resource for Invasive Species Research.</title>
        <authorList>
            <person name="McCartney M.A."/>
            <person name="Auch B."/>
            <person name="Kono T."/>
            <person name="Mallez S."/>
            <person name="Zhang Y."/>
            <person name="Obille A."/>
            <person name="Becker A."/>
            <person name="Abrahante J.E."/>
            <person name="Garbe J."/>
            <person name="Badalamenti J.P."/>
            <person name="Herman A."/>
            <person name="Mangelson H."/>
            <person name="Liachko I."/>
            <person name="Sullivan S."/>
            <person name="Sone E.D."/>
            <person name="Koren S."/>
            <person name="Silverstein K.A.T."/>
            <person name="Beckman K.B."/>
            <person name="Gohl D.M."/>
        </authorList>
    </citation>
    <scope>NUCLEOTIDE SEQUENCE</scope>
    <source>
        <strain evidence="2">Duluth1</strain>
        <tissue evidence="2">Whole animal</tissue>
    </source>
</reference>
<feature type="compositionally biased region" description="Polar residues" evidence="1">
    <location>
        <begin position="29"/>
        <end position="38"/>
    </location>
</feature>
<organism evidence="2 3">
    <name type="scientific">Dreissena polymorpha</name>
    <name type="common">Zebra mussel</name>
    <name type="synonym">Mytilus polymorpha</name>
    <dbReference type="NCBI Taxonomy" id="45954"/>
    <lineage>
        <taxon>Eukaryota</taxon>
        <taxon>Metazoa</taxon>
        <taxon>Spiralia</taxon>
        <taxon>Lophotrochozoa</taxon>
        <taxon>Mollusca</taxon>
        <taxon>Bivalvia</taxon>
        <taxon>Autobranchia</taxon>
        <taxon>Heteroconchia</taxon>
        <taxon>Euheterodonta</taxon>
        <taxon>Imparidentia</taxon>
        <taxon>Neoheterodontei</taxon>
        <taxon>Myida</taxon>
        <taxon>Dreissenoidea</taxon>
        <taxon>Dreissenidae</taxon>
        <taxon>Dreissena</taxon>
    </lineage>
</organism>